<dbReference type="AlphaFoldDB" id="A0A1D3TGN9"/>
<dbReference type="EMBL" id="LT594589">
    <property type="protein sequence ID" value="SCP04096.1"/>
    <property type="molecule type" value="Genomic_DNA"/>
</dbReference>
<keyword evidence="4" id="KW-0328">Glycosyltransferase</keyword>
<name>A0A1D3TGN9_PLAOA</name>
<evidence type="ECO:0000259" key="3">
    <source>
        <dbReference type="SMART" id="SM00472"/>
    </source>
</evidence>
<keyword evidence="1" id="KW-0732">Signal</keyword>
<dbReference type="PANTHER" id="PTHR46809:SF2">
    <property type="entry name" value="GH21273P"/>
    <property type="match status" value="1"/>
</dbReference>
<dbReference type="OrthoDB" id="5588846at2759"/>
<organism evidence="4 5">
    <name type="scientific">Plasmodium ovale</name>
    <name type="common">malaria parasite P. ovale</name>
    <dbReference type="NCBI Taxonomy" id="36330"/>
    <lineage>
        <taxon>Eukaryota</taxon>
        <taxon>Sar</taxon>
        <taxon>Alveolata</taxon>
        <taxon>Apicomplexa</taxon>
        <taxon>Aconoidasida</taxon>
        <taxon>Haemosporida</taxon>
        <taxon>Plasmodiidae</taxon>
        <taxon>Plasmodium</taxon>
        <taxon>Plasmodium (Plasmodium)</taxon>
    </lineage>
</organism>
<feature type="domain" description="MIR" evidence="3">
    <location>
        <begin position="23"/>
        <end position="78"/>
    </location>
</feature>
<evidence type="ECO:0000256" key="1">
    <source>
        <dbReference type="ARBA" id="ARBA00022729"/>
    </source>
</evidence>
<dbReference type="InterPro" id="IPR036300">
    <property type="entry name" value="MIR_dom_sf"/>
</dbReference>
<gene>
    <name evidence="4" type="primary">PocGH01_08019000</name>
    <name evidence="4" type="ORF">POCGH01_08019000</name>
</gene>
<evidence type="ECO:0000256" key="2">
    <source>
        <dbReference type="ARBA" id="ARBA00022737"/>
    </source>
</evidence>
<proteinExistence type="predicted"/>
<evidence type="ECO:0000313" key="4">
    <source>
        <dbReference type="EMBL" id="SCP04096.1"/>
    </source>
</evidence>
<protein>
    <submittedName>
        <fullName evidence="4">Dolichyl-phosphate-mannose protein mannosyltransferase, putative</fullName>
    </submittedName>
</protein>
<reference evidence="4 5" key="1">
    <citation type="submission" date="2016-06" db="EMBL/GenBank/DDBJ databases">
        <authorList>
            <consortium name="Pathogen Informatics"/>
        </authorList>
    </citation>
    <scope>NUCLEOTIDE SEQUENCE [LARGE SCALE GENOMIC DNA]</scope>
    <source>
        <strain evidence="4">PocGH01</strain>
    </source>
</reference>
<dbReference type="VEuPathDB" id="PlasmoDB:POWCR01_080017000"/>
<dbReference type="SMART" id="SM00472">
    <property type="entry name" value="MIR"/>
    <property type="match status" value="2"/>
</dbReference>
<sequence>MIYAHLYIQLFAFCALFFKVYNCLYVTDGSSIILENVGTQYKLFSTDMKWGTGSGNQLVTAVTTKKNDDTLLWMVKVYEEGKSLTGNKINCDEIVTLKHLTSNGYLAGSHHYSVLSNNYELSVNEDIESGKFQVICENKKNKLWKLGEGVYLKNLKQNGYLSTSKKYEFNQNNCRNCPILHHLEVCILAYNYPKDDQKWKARSGVIINHISDEQGDKYSDDEL</sequence>
<dbReference type="GO" id="GO:0016757">
    <property type="term" value="F:glycosyltransferase activity"/>
    <property type="evidence" value="ECO:0007669"/>
    <property type="project" value="UniProtKB-KW"/>
</dbReference>
<keyword evidence="5" id="KW-1185">Reference proteome</keyword>
<accession>A0A1D3TGN9</accession>
<dbReference type="VEuPathDB" id="PlasmoDB:PocGH01_08019000"/>
<dbReference type="Gene3D" id="2.80.10.50">
    <property type="match status" value="1"/>
</dbReference>
<dbReference type="Proteomes" id="UP000242942">
    <property type="component" value="Chromosome 8"/>
</dbReference>
<keyword evidence="4" id="KW-0808">Transferase</keyword>
<dbReference type="InterPro" id="IPR016093">
    <property type="entry name" value="MIR_motif"/>
</dbReference>
<keyword evidence="2" id="KW-0677">Repeat</keyword>
<dbReference type="CDD" id="cd23279">
    <property type="entry name" value="beta-trefoil_MIR_SDF2-like"/>
    <property type="match status" value="1"/>
</dbReference>
<dbReference type="SUPFAM" id="SSF82109">
    <property type="entry name" value="MIR domain"/>
    <property type="match status" value="1"/>
</dbReference>
<evidence type="ECO:0000313" key="5">
    <source>
        <dbReference type="Proteomes" id="UP000242942"/>
    </source>
</evidence>
<dbReference type="PANTHER" id="PTHR46809">
    <property type="entry name" value="STROMAL CELL-DERIVED FACTOR 2-LIKE PROTEIN"/>
    <property type="match status" value="1"/>
</dbReference>
<feature type="domain" description="MIR" evidence="3">
    <location>
        <begin position="86"/>
        <end position="137"/>
    </location>
</feature>